<dbReference type="PRINTS" id="PR00111">
    <property type="entry name" value="ABHYDROLASE"/>
</dbReference>
<reference evidence="2 3" key="1">
    <citation type="submission" date="2023-07" db="EMBL/GenBank/DDBJ databases">
        <title>Comparative genomics of wheat-associated soil bacteria to identify genetic determinants of phenazine resistance.</title>
        <authorList>
            <person name="Mouncey N."/>
        </authorList>
    </citation>
    <scope>NUCLEOTIDE SEQUENCE [LARGE SCALE GENOMIC DNA]</scope>
    <source>
        <strain evidence="2 3">W4I11</strain>
    </source>
</reference>
<gene>
    <name evidence="2" type="ORF">QFZ34_004189</name>
</gene>
<organism evidence="2 3">
    <name type="scientific">Phyllobacterium ifriqiyense</name>
    <dbReference type="NCBI Taxonomy" id="314238"/>
    <lineage>
        <taxon>Bacteria</taxon>
        <taxon>Pseudomonadati</taxon>
        <taxon>Pseudomonadota</taxon>
        <taxon>Alphaproteobacteria</taxon>
        <taxon>Hyphomicrobiales</taxon>
        <taxon>Phyllobacteriaceae</taxon>
        <taxon>Phyllobacterium</taxon>
    </lineage>
</organism>
<dbReference type="InterPro" id="IPR050471">
    <property type="entry name" value="AB_hydrolase"/>
</dbReference>
<protein>
    <submittedName>
        <fullName evidence="2">Pimeloyl-ACP methyl ester carboxylesterase</fullName>
    </submittedName>
</protein>
<dbReference type="RefSeq" id="WP_370878819.1">
    <property type="nucleotide sequence ID" value="NZ_JAUSZT010000003.1"/>
</dbReference>
<dbReference type="EMBL" id="JAUSZT010000003">
    <property type="protein sequence ID" value="MDQ0999007.1"/>
    <property type="molecule type" value="Genomic_DNA"/>
</dbReference>
<dbReference type="Pfam" id="PF00561">
    <property type="entry name" value="Abhydrolase_1"/>
    <property type="match status" value="1"/>
</dbReference>
<dbReference type="PANTHER" id="PTHR43433">
    <property type="entry name" value="HYDROLASE, ALPHA/BETA FOLD FAMILY PROTEIN"/>
    <property type="match status" value="1"/>
</dbReference>
<evidence type="ECO:0000313" key="2">
    <source>
        <dbReference type="EMBL" id="MDQ0999007.1"/>
    </source>
</evidence>
<proteinExistence type="predicted"/>
<dbReference type="InterPro" id="IPR029058">
    <property type="entry name" value="AB_hydrolase_fold"/>
</dbReference>
<name>A0ABU0SE73_9HYPH</name>
<dbReference type="SUPFAM" id="SSF53474">
    <property type="entry name" value="alpha/beta-Hydrolases"/>
    <property type="match status" value="1"/>
</dbReference>
<feature type="domain" description="AB hydrolase-1" evidence="1">
    <location>
        <begin position="21"/>
        <end position="140"/>
    </location>
</feature>
<evidence type="ECO:0000313" key="3">
    <source>
        <dbReference type="Proteomes" id="UP001237780"/>
    </source>
</evidence>
<dbReference type="PANTHER" id="PTHR43433:SF5">
    <property type="entry name" value="AB HYDROLASE-1 DOMAIN-CONTAINING PROTEIN"/>
    <property type="match status" value="1"/>
</dbReference>
<accession>A0ABU0SE73</accession>
<comment type="caution">
    <text evidence="2">The sequence shown here is derived from an EMBL/GenBank/DDBJ whole genome shotgun (WGS) entry which is preliminary data.</text>
</comment>
<evidence type="ECO:0000259" key="1">
    <source>
        <dbReference type="Pfam" id="PF00561"/>
    </source>
</evidence>
<sequence>MQFFENDGLKLAYIDEGEGEPILLIHGFASSSLYNWIQPGWISTLTASGYRTIAIDNRGHGNSDKPHDKSVYTPTRMAGDAAALLDHLGIKSAHVMGYSMGARISAFLALEHPDRVHDLVFGGLGIGMVEGAGDWSPIAEALLADDPDAITHPRGKMFRMFADKTKSDKIALAACVITSKEEISAENMARIKQPTLVAVGTKDDIGGSAQKLAELMPQGEAIDIPNRDHMLAVGDKVFKEAVLEFLKRNPITV</sequence>
<dbReference type="Gene3D" id="3.40.50.1820">
    <property type="entry name" value="alpha/beta hydrolase"/>
    <property type="match status" value="1"/>
</dbReference>
<keyword evidence="3" id="KW-1185">Reference proteome</keyword>
<dbReference type="Proteomes" id="UP001237780">
    <property type="component" value="Unassembled WGS sequence"/>
</dbReference>
<dbReference type="InterPro" id="IPR000073">
    <property type="entry name" value="AB_hydrolase_1"/>
</dbReference>